<evidence type="ECO:0000256" key="3">
    <source>
        <dbReference type="ARBA" id="ARBA00023125"/>
    </source>
</evidence>
<dbReference type="GO" id="GO:0043138">
    <property type="term" value="F:3'-5' DNA helicase activity"/>
    <property type="evidence" value="ECO:0007669"/>
    <property type="project" value="TreeGrafter"/>
</dbReference>
<sequence>MQIIEVTPISKGIWSESLTYFTKDPVAAGSIVSVPIRAKNTPALVIKSTPATDLKSALRQADFKIKKAGHLLQANLLLPGFLEAAKATATYFGSPLGPVLDALIPKPVIDLNQSTPVISSSPSDGLKIEHGVLQGPDEERYSFYKSLIRESFARGHSVFLILPTIADIEIIAPALEKGINDFTITIHSQLTKKELTGKFKQIKTDNHPILIIGTPAFLALVRSDVKTIIVERENSSAYKDLKRPFLDYRIFAQLLGEQIGAKVIIGDLALRSETIFKLEQGALAPLAPIKYRAFTELDQELIDSTQSEAADGWQPLSVKFIDRVSEALQFGDRVMIIAGRRGLAPITICDDCGTVKSCPTCSATLILHEKTGAAVFRCHRCGLIESAEDKCRVCGGWRLRTLGAGIESLAKILKQHLPNQAFFQIDSDTTKTKKVAQAVASKFLRQPGSLLLGTEMTLNYIREPIETTAIAGFDSLLAIPDFRISEKLFLLLLRTRNLATKRFFLETRKPEEKTYRYALAGNLLDFYRDEIGERQKLGWPPFSVLIKLTVEGPPETAARLIQTAATELEAYEPAALTLPGSKPRTAREVLIIQRPADDWPDLRLAKRLSSLPPAISVDVEPESLF</sequence>
<evidence type="ECO:0000256" key="1">
    <source>
        <dbReference type="ARBA" id="ARBA00022741"/>
    </source>
</evidence>
<dbReference type="EMBL" id="MHTG01000007">
    <property type="protein sequence ID" value="OHA57728.1"/>
    <property type="molecule type" value="Genomic_DNA"/>
</dbReference>
<dbReference type="InterPro" id="IPR041222">
    <property type="entry name" value="PriA_3primeBD"/>
</dbReference>
<dbReference type="Gene3D" id="3.40.1440.60">
    <property type="entry name" value="PriA, 3(prime) DNA-binding domain"/>
    <property type="match status" value="1"/>
</dbReference>
<dbReference type="PANTHER" id="PTHR30580:SF0">
    <property type="entry name" value="PRIMOSOMAL PROTEIN N"/>
    <property type="match status" value="1"/>
</dbReference>
<dbReference type="Pfam" id="PF17764">
    <property type="entry name" value="PriA_3primeBD"/>
    <property type="match status" value="1"/>
</dbReference>
<protein>
    <recommendedName>
        <fullName evidence="4">Primosomal protein N' 3' DNA-binding domain-containing protein</fullName>
    </recommendedName>
</protein>
<dbReference type="GO" id="GO:0003677">
    <property type="term" value="F:DNA binding"/>
    <property type="evidence" value="ECO:0007669"/>
    <property type="project" value="UniProtKB-KW"/>
</dbReference>
<evidence type="ECO:0000256" key="2">
    <source>
        <dbReference type="ARBA" id="ARBA00022840"/>
    </source>
</evidence>
<dbReference type="Gene3D" id="3.40.50.300">
    <property type="entry name" value="P-loop containing nucleotide triphosphate hydrolases"/>
    <property type="match status" value="1"/>
</dbReference>
<dbReference type="GO" id="GO:0006302">
    <property type="term" value="P:double-strand break repair"/>
    <property type="evidence" value="ECO:0007669"/>
    <property type="project" value="TreeGrafter"/>
</dbReference>
<dbReference type="InterPro" id="IPR042115">
    <property type="entry name" value="PriA_3primeBD_sf"/>
</dbReference>
<proteinExistence type="predicted"/>
<evidence type="ECO:0000313" key="6">
    <source>
        <dbReference type="Proteomes" id="UP000176494"/>
    </source>
</evidence>
<evidence type="ECO:0000259" key="4">
    <source>
        <dbReference type="Pfam" id="PF17764"/>
    </source>
</evidence>
<reference evidence="5 6" key="1">
    <citation type="journal article" date="2016" name="Nat. Commun.">
        <title>Thousands of microbial genomes shed light on interconnected biogeochemical processes in an aquifer system.</title>
        <authorList>
            <person name="Anantharaman K."/>
            <person name="Brown C.T."/>
            <person name="Hug L.A."/>
            <person name="Sharon I."/>
            <person name="Castelle C.J."/>
            <person name="Probst A.J."/>
            <person name="Thomas B.C."/>
            <person name="Singh A."/>
            <person name="Wilkins M.J."/>
            <person name="Karaoz U."/>
            <person name="Brodie E.L."/>
            <person name="Williams K.H."/>
            <person name="Hubbard S.S."/>
            <person name="Banfield J.F."/>
        </authorList>
    </citation>
    <scope>NUCLEOTIDE SEQUENCE [LARGE SCALE GENOMIC DNA]</scope>
</reference>
<keyword evidence="3" id="KW-0238">DNA-binding</keyword>
<feature type="domain" description="Primosomal protein N' 3' DNA-binding" evidence="4">
    <location>
        <begin position="17"/>
        <end position="105"/>
    </location>
</feature>
<dbReference type="InterPro" id="IPR027417">
    <property type="entry name" value="P-loop_NTPase"/>
</dbReference>
<name>A0A1G2QB63_9BACT</name>
<evidence type="ECO:0000313" key="5">
    <source>
        <dbReference type="EMBL" id="OHA57728.1"/>
    </source>
</evidence>
<comment type="caution">
    <text evidence="5">The sequence shown here is derived from an EMBL/GenBank/DDBJ whole genome shotgun (WGS) entry which is preliminary data.</text>
</comment>
<accession>A0A1G2QB63</accession>
<keyword evidence="2" id="KW-0067">ATP-binding</keyword>
<dbReference type="GO" id="GO:0006270">
    <property type="term" value="P:DNA replication initiation"/>
    <property type="evidence" value="ECO:0007669"/>
    <property type="project" value="TreeGrafter"/>
</dbReference>
<gene>
    <name evidence="5" type="ORF">A2114_02520</name>
</gene>
<dbReference type="GO" id="GO:0006310">
    <property type="term" value="P:DNA recombination"/>
    <property type="evidence" value="ECO:0007669"/>
    <property type="project" value="TreeGrafter"/>
</dbReference>
<keyword evidence="1" id="KW-0547">Nucleotide-binding</keyword>
<dbReference type="AlphaFoldDB" id="A0A1G2QB63"/>
<organism evidence="5 6">
    <name type="scientific">Candidatus Vogelbacteria bacterium GWA1_51_14</name>
    <dbReference type="NCBI Taxonomy" id="1802435"/>
    <lineage>
        <taxon>Bacteria</taxon>
        <taxon>Candidatus Vogeliibacteriota</taxon>
    </lineage>
</organism>
<dbReference type="PANTHER" id="PTHR30580">
    <property type="entry name" value="PRIMOSOMAL PROTEIN N"/>
    <property type="match status" value="1"/>
</dbReference>
<dbReference type="Proteomes" id="UP000176494">
    <property type="component" value="Unassembled WGS sequence"/>
</dbReference>
<dbReference type="GO" id="GO:0005524">
    <property type="term" value="F:ATP binding"/>
    <property type="evidence" value="ECO:0007669"/>
    <property type="project" value="UniProtKB-KW"/>
</dbReference>
<dbReference type="STRING" id="1802435.A2114_02520"/>